<evidence type="ECO:0000313" key="9">
    <source>
        <dbReference type="Proteomes" id="UP000655225"/>
    </source>
</evidence>
<evidence type="ECO:0000256" key="2">
    <source>
        <dbReference type="ARBA" id="ARBA00022824"/>
    </source>
</evidence>
<dbReference type="GO" id="GO:0005789">
    <property type="term" value="C:endoplasmic reticulum membrane"/>
    <property type="evidence" value="ECO:0007669"/>
    <property type="project" value="TreeGrafter"/>
</dbReference>
<evidence type="ECO:0000256" key="4">
    <source>
        <dbReference type="ARBA" id="ARBA00023136"/>
    </source>
</evidence>
<dbReference type="InterPro" id="IPR019013">
    <property type="entry name" value="Vma21"/>
</dbReference>
<dbReference type="EMBL" id="JABCRI010000003">
    <property type="protein sequence ID" value="KAF8408585.1"/>
    <property type="molecule type" value="Genomic_DNA"/>
</dbReference>
<sequence length="82" mass="8881">MQALVGHYGSTQLSSYSQTLLSGFLAVISVNLVIAFYICMAMKEPSDEHEPDPAFLAEAEASIRQSTPGGNEDSSEAREKQE</sequence>
<gene>
    <name evidence="8" type="ORF">HHK36_004648</name>
</gene>
<dbReference type="OMA" id="SICMWAV"/>
<evidence type="ECO:0000313" key="8">
    <source>
        <dbReference type="EMBL" id="KAF8408585.1"/>
    </source>
</evidence>
<evidence type="ECO:0000256" key="3">
    <source>
        <dbReference type="ARBA" id="ARBA00022989"/>
    </source>
</evidence>
<name>A0A834ZMZ6_TETSI</name>
<dbReference type="AlphaFoldDB" id="A0A834ZMZ6"/>
<keyword evidence="2" id="KW-0256">Endoplasmic reticulum</keyword>
<reference evidence="8 9" key="1">
    <citation type="submission" date="2020-04" db="EMBL/GenBank/DDBJ databases">
        <title>Plant Genome Project.</title>
        <authorList>
            <person name="Zhang R.-G."/>
        </authorList>
    </citation>
    <scope>NUCLEOTIDE SEQUENCE [LARGE SCALE GENOMIC DNA]</scope>
    <source>
        <strain evidence="8">YNK0</strain>
        <tissue evidence="8">Leaf</tissue>
    </source>
</reference>
<evidence type="ECO:0008006" key="10">
    <source>
        <dbReference type="Google" id="ProtNLM"/>
    </source>
</evidence>
<dbReference type="Pfam" id="PF09446">
    <property type="entry name" value="VMA21"/>
    <property type="match status" value="1"/>
</dbReference>
<keyword evidence="9" id="KW-1185">Reference proteome</keyword>
<dbReference type="PANTHER" id="PTHR31792">
    <property type="entry name" value="VACUOLAR ATPASE ASSEMBLY INTEGRAL MEMBRANE PROTEIN VMA21"/>
    <property type="match status" value="1"/>
</dbReference>
<evidence type="ECO:0000256" key="7">
    <source>
        <dbReference type="SAM" id="Phobius"/>
    </source>
</evidence>
<dbReference type="GO" id="GO:0070072">
    <property type="term" value="P:vacuolar proton-transporting V-type ATPase complex assembly"/>
    <property type="evidence" value="ECO:0007669"/>
    <property type="project" value="InterPro"/>
</dbReference>
<feature type="region of interest" description="Disordered" evidence="6">
    <location>
        <begin position="45"/>
        <end position="82"/>
    </location>
</feature>
<organism evidence="8 9">
    <name type="scientific">Tetracentron sinense</name>
    <name type="common">Spur-leaf</name>
    <dbReference type="NCBI Taxonomy" id="13715"/>
    <lineage>
        <taxon>Eukaryota</taxon>
        <taxon>Viridiplantae</taxon>
        <taxon>Streptophyta</taxon>
        <taxon>Embryophyta</taxon>
        <taxon>Tracheophyta</taxon>
        <taxon>Spermatophyta</taxon>
        <taxon>Magnoliopsida</taxon>
        <taxon>Trochodendrales</taxon>
        <taxon>Trochodendraceae</taxon>
        <taxon>Tetracentron</taxon>
    </lineage>
</organism>
<feature type="transmembrane region" description="Helical" evidence="7">
    <location>
        <begin position="20"/>
        <end position="39"/>
    </location>
</feature>
<dbReference type="GO" id="GO:0031410">
    <property type="term" value="C:cytoplasmic vesicle"/>
    <property type="evidence" value="ECO:0007669"/>
    <property type="project" value="UniProtKB-KW"/>
</dbReference>
<comment type="caution">
    <text evidence="8">The sequence shown here is derived from an EMBL/GenBank/DDBJ whole genome shotgun (WGS) entry which is preliminary data.</text>
</comment>
<keyword evidence="3 7" id="KW-1133">Transmembrane helix</keyword>
<dbReference type="PANTHER" id="PTHR31792:SF3">
    <property type="entry name" value="VACUOLAR ATPASE ASSEMBLY INTEGRAL MEMBRANE PROTEIN VMA21"/>
    <property type="match status" value="1"/>
</dbReference>
<keyword evidence="4 7" id="KW-0472">Membrane</keyword>
<evidence type="ECO:0000256" key="1">
    <source>
        <dbReference type="ARBA" id="ARBA00022692"/>
    </source>
</evidence>
<evidence type="ECO:0000256" key="6">
    <source>
        <dbReference type="SAM" id="MobiDB-lite"/>
    </source>
</evidence>
<evidence type="ECO:0000256" key="5">
    <source>
        <dbReference type="ARBA" id="ARBA00023329"/>
    </source>
</evidence>
<accession>A0A834ZMZ6</accession>
<keyword evidence="1 7" id="KW-0812">Transmembrane</keyword>
<dbReference type="Proteomes" id="UP000655225">
    <property type="component" value="Unassembled WGS sequence"/>
</dbReference>
<keyword evidence="5" id="KW-0968">Cytoplasmic vesicle</keyword>
<proteinExistence type="predicted"/>
<protein>
    <recommendedName>
        <fullName evidence="10">Vacuolar ATPase assembly integral membrane protein VMA21 homolog</fullName>
    </recommendedName>
</protein>
<dbReference type="OrthoDB" id="160405at2759"/>